<feature type="domain" description="Metallo-beta-lactamase" evidence="3">
    <location>
        <begin position="51"/>
        <end position="230"/>
    </location>
</feature>
<dbReference type="GO" id="GO:0016787">
    <property type="term" value="F:hydrolase activity"/>
    <property type="evidence" value="ECO:0007669"/>
    <property type="project" value="UniProtKB-KW"/>
</dbReference>
<evidence type="ECO:0000313" key="4">
    <source>
        <dbReference type="EMBL" id="TCJ12458.1"/>
    </source>
</evidence>
<name>A0A4R1B7F0_9BACT</name>
<keyword evidence="4" id="KW-0378">Hydrolase</keyword>
<reference evidence="4 5" key="1">
    <citation type="submission" date="2019-03" db="EMBL/GenBank/DDBJ databases">
        <authorList>
            <person name="Kim M.K.M."/>
        </authorList>
    </citation>
    <scope>NUCLEOTIDE SEQUENCE [LARGE SCALE GENOMIC DNA]</scope>
    <source>
        <strain evidence="4 5">17J68-12</strain>
    </source>
</reference>
<dbReference type="Pfam" id="PF00753">
    <property type="entry name" value="Lactamase_B"/>
    <property type="match status" value="1"/>
</dbReference>
<dbReference type="Proteomes" id="UP000295334">
    <property type="component" value="Unassembled WGS sequence"/>
</dbReference>
<dbReference type="InterPro" id="IPR036866">
    <property type="entry name" value="RibonucZ/Hydroxyglut_hydro"/>
</dbReference>
<dbReference type="AlphaFoldDB" id="A0A4R1B7F0"/>
<feature type="chain" id="PRO_5020496098" evidence="2">
    <location>
        <begin position="27"/>
        <end position="304"/>
    </location>
</feature>
<feature type="signal peptide" evidence="2">
    <location>
        <begin position="1"/>
        <end position="26"/>
    </location>
</feature>
<dbReference type="OrthoDB" id="9769598at2"/>
<evidence type="ECO:0000313" key="5">
    <source>
        <dbReference type="Proteomes" id="UP000295334"/>
    </source>
</evidence>
<protein>
    <submittedName>
        <fullName evidence="4">MBL fold metallo-hydrolase</fullName>
    </submittedName>
</protein>
<dbReference type="PANTHER" id="PTHR42951">
    <property type="entry name" value="METALLO-BETA-LACTAMASE DOMAIN-CONTAINING"/>
    <property type="match status" value="1"/>
</dbReference>
<proteinExistence type="inferred from homology"/>
<comment type="similarity">
    <text evidence="1">Belongs to the metallo-beta-lactamase superfamily. Class-B beta-lactamase family.</text>
</comment>
<evidence type="ECO:0000256" key="1">
    <source>
        <dbReference type="ARBA" id="ARBA00005250"/>
    </source>
</evidence>
<comment type="caution">
    <text evidence="4">The sequence shown here is derived from an EMBL/GenBank/DDBJ whole genome shotgun (WGS) entry which is preliminary data.</text>
</comment>
<keyword evidence="5" id="KW-1185">Reference proteome</keyword>
<evidence type="ECO:0000259" key="3">
    <source>
        <dbReference type="SMART" id="SM00849"/>
    </source>
</evidence>
<dbReference type="SUPFAM" id="SSF56281">
    <property type="entry name" value="Metallo-hydrolase/oxidoreductase"/>
    <property type="match status" value="1"/>
</dbReference>
<dbReference type="EMBL" id="SJZI01000050">
    <property type="protein sequence ID" value="TCJ12458.1"/>
    <property type="molecule type" value="Genomic_DNA"/>
</dbReference>
<dbReference type="PANTHER" id="PTHR42951:SF4">
    <property type="entry name" value="ACYL-COENZYME A THIOESTERASE MBLAC2"/>
    <property type="match status" value="1"/>
</dbReference>
<dbReference type="RefSeq" id="WP_131450217.1">
    <property type="nucleotide sequence ID" value="NZ_SJZI01000050.1"/>
</dbReference>
<gene>
    <name evidence="4" type="ORF">EPD60_14370</name>
</gene>
<dbReference type="InterPro" id="IPR050855">
    <property type="entry name" value="NDM-1-like"/>
</dbReference>
<dbReference type="Gene3D" id="3.60.15.10">
    <property type="entry name" value="Ribonuclease Z/Hydroxyacylglutathione hydrolase-like"/>
    <property type="match status" value="1"/>
</dbReference>
<evidence type="ECO:0000256" key="2">
    <source>
        <dbReference type="SAM" id="SignalP"/>
    </source>
</evidence>
<dbReference type="GO" id="GO:0017001">
    <property type="term" value="P:antibiotic catabolic process"/>
    <property type="evidence" value="ECO:0007669"/>
    <property type="project" value="UniProtKB-ARBA"/>
</dbReference>
<accession>A0A4R1B7F0</accession>
<dbReference type="SMART" id="SM00849">
    <property type="entry name" value="Lactamase_B"/>
    <property type="match status" value="1"/>
</dbReference>
<organism evidence="4 5">
    <name type="scientific">Flaviaesturariibacter flavus</name>
    <dbReference type="NCBI Taxonomy" id="2502780"/>
    <lineage>
        <taxon>Bacteria</taxon>
        <taxon>Pseudomonadati</taxon>
        <taxon>Bacteroidota</taxon>
        <taxon>Chitinophagia</taxon>
        <taxon>Chitinophagales</taxon>
        <taxon>Chitinophagaceae</taxon>
        <taxon>Flaviaestuariibacter</taxon>
    </lineage>
</organism>
<sequence length="304" mass="33440">MNRSAFLRSAALIAGGSLFFRNSALAAFLPRPAGNIKMLRGDVGIFTEKGGTIGFHLDAAGISVIDAQFPDTAPHFIEEVKNMQAHGTFPFHILLNTHHHGDHTAGNIAFKGLVPHVLAHANAAANMKAVAEKAGRLDQQMLPDTTFDKEAKVKRDKETIRGYYFGAGHTNGDAVYHFEKANIAHVGDLVFNRRHPFVDRAYGASMLHWVDVLEAIGKKFDKDTLFIFGHAGDGYEVTGSRADVDAFRNYLQRVIEFAQGELRAGKTKEEFIKNTAVPGVTEWKGSGLERPLTAVWDELTEAKR</sequence>
<keyword evidence="2" id="KW-0732">Signal</keyword>
<dbReference type="InterPro" id="IPR001279">
    <property type="entry name" value="Metallo-B-lactamas"/>
</dbReference>